<comment type="caution">
    <text evidence="1">The sequence shown here is derived from an EMBL/GenBank/DDBJ whole genome shotgun (WGS) entry which is preliminary data.</text>
</comment>
<sequence>FAKLRKGKQLEVGYYNSDTKEGKNYDRCKNPEHQPCKCDFFYLSKICKKYNKSCERPFARISEDTEIAGLWE</sequence>
<dbReference type="Proteomes" id="UP000789702">
    <property type="component" value="Unassembled WGS sequence"/>
</dbReference>
<name>A0ACA9K0N4_9GLOM</name>
<feature type="non-terminal residue" evidence="1">
    <location>
        <position position="1"/>
    </location>
</feature>
<evidence type="ECO:0000313" key="1">
    <source>
        <dbReference type="EMBL" id="CAG8445139.1"/>
    </source>
</evidence>
<evidence type="ECO:0000313" key="2">
    <source>
        <dbReference type="Proteomes" id="UP000789702"/>
    </source>
</evidence>
<protein>
    <submittedName>
        <fullName evidence="1">16432_t:CDS:1</fullName>
    </submittedName>
</protein>
<gene>
    <name evidence="1" type="ORF">DHETER_LOCUS515</name>
</gene>
<reference evidence="1" key="1">
    <citation type="submission" date="2021-06" db="EMBL/GenBank/DDBJ databases">
        <authorList>
            <person name="Kallberg Y."/>
            <person name="Tangrot J."/>
            <person name="Rosling A."/>
        </authorList>
    </citation>
    <scope>NUCLEOTIDE SEQUENCE</scope>
    <source>
        <strain evidence="1">IL203A</strain>
    </source>
</reference>
<proteinExistence type="predicted"/>
<keyword evidence="2" id="KW-1185">Reference proteome</keyword>
<organism evidence="1 2">
    <name type="scientific">Dentiscutata heterogama</name>
    <dbReference type="NCBI Taxonomy" id="1316150"/>
    <lineage>
        <taxon>Eukaryota</taxon>
        <taxon>Fungi</taxon>
        <taxon>Fungi incertae sedis</taxon>
        <taxon>Mucoromycota</taxon>
        <taxon>Glomeromycotina</taxon>
        <taxon>Glomeromycetes</taxon>
        <taxon>Diversisporales</taxon>
        <taxon>Gigasporaceae</taxon>
        <taxon>Dentiscutata</taxon>
    </lineage>
</organism>
<dbReference type="EMBL" id="CAJVPU010000259">
    <property type="protein sequence ID" value="CAG8445139.1"/>
    <property type="molecule type" value="Genomic_DNA"/>
</dbReference>
<accession>A0ACA9K0N4</accession>